<evidence type="ECO:0000259" key="5">
    <source>
        <dbReference type="SMART" id="SM00849"/>
    </source>
</evidence>
<dbReference type="InterPro" id="IPR001279">
    <property type="entry name" value="Metallo-B-lactamas"/>
</dbReference>
<keyword evidence="2" id="KW-0479">Metal-binding</keyword>
<proteinExistence type="predicted"/>
<protein>
    <submittedName>
        <fullName evidence="6">MBL fold metallo-hydrolase</fullName>
    </submittedName>
    <submittedName>
        <fullName evidence="7">Metal-binding protein</fullName>
    </submittedName>
</protein>
<dbReference type="Pfam" id="PF00753">
    <property type="entry name" value="Lactamase_B"/>
    <property type="match status" value="1"/>
</dbReference>
<keyword evidence="4" id="KW-0862">Zinc</keyword>
<evidence type="ECO:0000313" key="6">
    <source>
        <dbReference type="EMBL" id="MBJ7596227.1"/>
    </source>
</evidence>
<dbReference type="GO" id="GO:0046872">
    <property type="term" value="F:metal ion binding"/>
    <property type="evidence" value="ECO:0007669"/>
    <property type="project" value="UniProtKB-KW"/>
</dbReference>
<organism evidence="7 8">
    <name type="scientific">Candidatus Aeolococcus gillhamiae</name>
    <dbReference type="NCBI Taxonomy" id="3127015"/>
    <lineage>
        <taxon>Bacteria</taxon>
        <taxon>Bacillati</taxon>
        <taxon>Candidatus Dormiibacterota</taxon>
        <taxon>Candidatus Dormibacteria</taxon>
        <taxon>Candidatus Aeolococcales</taxon>
        <taxon>Candidatus Aeolococcaceae</taxon>
        <taxon>Candidatus Aeolococcus</taxon>
    </lineage>
</organism>
<dbReference type="SUPFAM" id="SSF56281">
    <property type="entry name" value="Metallo-hydrolase/oxidoreductase"/>
    <property type="match status" value="1"/>
</dbReference>
<evidence type="ECO:0000256" key="4">
    <source>
        <dbReference type="ARBA" id="ARBA00022833"/>
    </source>
</evidence>
<keyword evidence="3" id="KW-0378">Hydrolase</keyword>
<dbReference type="AlphaFoldDB" id="A0A2W5ZZJ1"/>
<dbReference type="Gene3D" id="3.60.15.10">
    <property type="entry name" value="Ribonuclease Z/Hydroxyacylglutathione hydrolase-like"/>
    <property type="match status" value="1"/>
</dbReference>
<accession>A0A934NBE2</accession>
<reference evidence="6 9" key="3">
    <citation type="submission" date="2020-10" db="EMBL/GenBank/DDBJ databases">
        <title>Ca. Dormibacterota MAGs.</title>
        <authorList>
            <person name="Montgomery K."/>
        </authorList>
    </citation>
    <scope>NUCLEOTIDE SEQUENCE [LARGE SCALE GENOMIC DNA]</scope>
    <source>
        <strain evidence="6">SC8812_S17_18</strain>
    </source>
</reference>
<dbReference type="PANTHER" id="PTHR46233:SF3">
    <property type="entry name" value="HYDROXYACYLGLUTATHIONE HYDROLASE GLOC"/>
    <property type="match status" value="1"/>
</dbReference>
<dbReference type="Proteomes" id="UP000248724">
    <property type="component" value="Unassembled WGS sequence"/>
</dbReference>
<dbReference type="SMART" id="SM00849">
    <property type="entry name" value="Lactamase_B"/>
    <property type="match status" value="1"/>
</dbReference>
<name>A0A2W5ZZJ1_9BACT</name>
<dbReference type="PANTHER" id="PTHR46233">
    <property type="entry name" value="HYDROXYACYLGLUTATHIONE HYDROLASE GLOC"/>
    <property type="match status" value="1"/>
</dbReference>
<dbReference type="Proteomes" id="UP000606991">
    <property type="component" value="Unassembled WGS sequence"/>
</dbReference>
<dbReference type="GO" id="GO:0016787">
    <property type="term" value="F:hydrolase activity"/>
    <property type="evidence" value="ECO:0007669"/>
    <property type="project" value="UniProtKB-KW"/>
</dbReference>
<evidence type="ECO:0000256" key="2">
    <source>
        <dbReference type="ARBA" id="ARBA00022723"/>
    </source>
</evidence>
<reference evidence="7 8" key="1">
    <citation type="journal article" date="2017" name="Nature">
        <title>Atmospheric trace gases support primary production in Antarctic desert surface soil.</title>
        <authorList>
            <person name="Ji M."/>
            <person name="Greening C."/>
            <person name="Vanwonterghem I."/>
            <person name="Carere C.R."/>
            <person name="Bay S.K."/>
            <person name="Steen J.A."/>
            <person name="Montgomery K."/>
            <person name="Lines T."/>
            <person name="Beardall J."/>
            <person name="van Dorst J."/>
            <person name="Snape I."/>
            <person name="Stott M.B."/>
            <person name="Hugenholtz P."/>
            <person name="Ferrari B.C."/>
        </authorList>
    </citation>
    <scope>NUCLEOTIDE SEQUENCE [LARGE SCALE GENOMIC DNA]</scope>
    <source>
        <strain evidence="7">RRmetagenome_bin12</strain>
    </source>
</reference>
<evidence type="ECO:0000313" key="7">
    <source>
        <dbReference type="EMBL" id="PZR78678.1"/>
    </source>
</evidence>
<evidence type="ECO:0000313" key="8">
    <source>
        <dbReference type="Proteomes" id="UP000248724"/>
    </source>
</evidence>
<dbReference type="EMBL" id="QHBU01000250">
    <property type="protein sequence ID" value="PZR78678.1"/>
    <property type="molecule type" value="Genomic_DNA"/>
</dbReference>
<dbReference type="InterPro" id="IPR051453">
    <property type="entry name" value="MBL_Glyoxalase_II"/>
</dbReference>
<evidence type="ECO:0000256" key="3">
    <source>
        <dbReference type="ARBA" id="ARBA00022801"/>
    </source>
</evidence>
<feature type="domain" description="Metallo-beta-lactamase" evidence="5">
    <location>
        <begin position="20"/>
        <end position="195"/>
    </location>
</feature>
<sequence>MAEAVRDLLELTVVVDPTYEQNCYVLHRRDSDAALVIDPGLQHRRTLQLLEDRGWRCERILLTHGHGDHVNGVPAVVAVHRCPVALHPDDREQLVSMRFLPGIPDDVPDVHIDEDLADSQVIGWHDLSVGVTHTPGHTRGSVCFLVGTDLLSGDTLFHRGVGRADLPGGNWQQLMVSIEERLYVLAPDTVVHPGHGQSTTIAQEMAGNPFVVHPRYR</sequence>
<dbReference type="EMBL" id="JAEKNS010000151">
    <property type="protein sequence ID" value="MBJ7596227.1"/>
    <property type="molecule type" value="Genomic_DNA"/>
</dbReference>
<comment type="cofactor">
    <cofactor evidence="1">
        <name>Zn(2+)</name>
        <dbReference type="ChEBI" id="CHEBI:29105"/>
    </cofactor>
</comment>
<reference evidence="7" key="2">
    <citation type="submission" date="2018-05" db="EMBL/GenBank/DDBJ databases">
        <authorList>
            <person name="Ferrari B."/>
        </authorList>
    </citation>
    <scope>NUCLEOTIDE SEQUENCE</scope>
    <source>
        <strain evidence="7">RRmetagenome_bin12</strain>
    </source>
</reference>
<accession>A0A2W5ZZJ1</accession>
<dbReference type="CDD" id="cd06262">
    <property type="entry name" value="metallo-hydrolase-like_MBL-fold"/>
    <property type="match status" value="1"/>
</dbReference>
<dbReference type="InterPro" id="IPR036866">
    <property type="entry name" value="RibonucZ/Hydroxyglut_hydro"/>
</dbReference>
<gene>
    <name evidence="7" type="ORF">DLM65_12280</name>
    <name evidence="6" type="ORF">JF886_15470</name>
</gene>
<evidence type="ECO:0000256" key="1">
    <source>
        <dbReference type="ARBA" id="ARBA00001947"/>
    </source>
</evidence>
<dbReference type="RefSeq" id="WP_337314074.1">
    <property type="nucleotide sequence ID" value="NZ_JAEKNS010000151.1"/>
</dbReference>
<comment type="caution">
    <text evidence="7">The sequence shown here is derived from an EMBL/GenBank/DDBJ whole genome shotgun (WGS) entry which is preliminary data.</text>
</comment>
<evidence type="ECO:0000313" key="9">
    <source>
        <dbReference type="Proteomes" id="UP000606991"/>
    </source>
</evidence>